<name>A0A8H6YCG7_9AGAR</name>
<dbReference type="SMART" id="SM00326">
    <property type="entry name" value="SH3"/>
    <property type="match status" value="4"/>
</dbReference>
<dbReference type="Gene3D" id="2.30.30.40">
    <property type="entry name" value="SH3 Domains"/>
    <property type="match status" value="4"/>
</dbReference>
<evidence type="ECO:0000313" key="12">
    <source>
        <dbReference type="Proteomes" id="UP000620124"/>
    </source>
</evidence>
<keyword evidence="5" id="KW-0812">Transmembrane</keyword>
<evidence type="ECO:0000256" key="3">
    <source>
        <dbReference type="ARBA" id="ARBA00022443"/>
    </source>
</evidence>
<dbReference type="PRINTS" id="PR00452">
    <property type="entry name" value="SH3DOMAIN"/>
</dbReference>
<dbReference type="OrthoDB" id="3054162at2759"/>
<dbReference type="PANTHER" id="PTHR15735">
    <property type="entry name" value="FCH AND DOUBLE SH3 DOMAINS PROTEIN"/>
    <property type="match status" value="1"/>
</dbReference>
<protein>
    <recommendedName>
        <fullName evidence="10">SH3 domain-containing protein</fullName>
    </recommendedName>
</protein>
<evidence type="ECO:0000313" key="11">
    <source>
        <dbReference type="EMBL" id="KAF7355821.1"/>
    </source>
</evidence>
<evidence type="ECO:0000259" key="10">
    <source>
        <dbReference type="PROSITE" id="PS50002"/>
    </source>
</evidence>
<keyword evidence="6" id="KW-1133">Transmembrane helix</keyword>
<dbReference type="PROSITE" id="PS50002">
    <property type="entry name" value="SH3"/>
    <property type="match status" value="4"/>
</dbReference>
<dbReference type="Pfam" id="PF00018">
    <property type="entry name" value="SH3_1"/>
    <property type="match status" value="4"/>
</dbReference>
<feature type="domain" description="SH3" evidence="10">
    <location>
        <begin position="616"/>
        <end position="675"/>
    </location>
</feature>
<dbReference type="EMBL" id="JACAZI010000007">
    <property type="protein sequence ID" value="KAF7355821.1"/>
    <property type="molecule type" value="Genomic_DNA"/>
</dbReference>
<comment type="caution">
    <text evidence="11">The sequence shown here is derived from an EMBL/GenBank/DDBJ whole genome shotgun (WGS) entry which is preliminary data.</text>
</comment>
<dbReference type="GO" id="GO:0005886">
    <property type="term" value="C:plasma membrane"/>
    <property type="evidence" value="ECO:0007669"/>
    <property type="project" value="UniProtKB-SubCell"/>
</dbReference>
<dbReference type="GO" id="GO:0030833">
    <property type="term" value="P:regulation of actin filament polymerization"/>
    <property type="evidence" value="ECO:0007669"/>
    <property type="project" value="TreeGrafter"/>
</dbReference>
<dbReference type="AlphaFoldDB" id="A0A8H6YCG7"/>
<dbReference type="SUPFAM" id="SSF50044">
    <property type="entry name" value="SH3-domain"/>
    <property type="match status" value="4"/>
</dbReference>
<sequence length="675" mass="75693">MNPPPVAFNSNAQALIRSQHFDHDLLPSPPRRDILHHGPGLTFFQLSNRVGHFIAPGVNLVFRPLGPDRWKSRIEDLFRKDDERERLLDELYRNPNCLYGRLKSLESHCHELLKLARPDSTTVNTQLMTFKILVAMITRYPGIRRLLHTHQDLRRELATDPSLSSAWKRPYQSCGEEWTFYRNFAVFCISDNAFESTKLMEAELPSTLSRVKLEGNLNKVPIEILLGHSRCGPEFHLSRLCAIRYLAGILELPSFWGRFSSNASTKRERKRFLDVLSELCSTILGLIQDTEGNGADMSVDFSPSTIAGRSAVDILSYSMLNGLLRLRNFNNLPPCVPAALPVVVSMLVRDDGKSYPRAFEPASQVEVMLAFSPFSPLEDENPVDSPEGYQYKAKAVYAYSASADDPNEISFTKGEILDIFDKQGKWWQAKKADGTVGIVPSDHLRIISQDGSLELPDPVDPPEGYQYEAKAMYAYSASADDPNEISFTKGEILDIVDKQGKWWQAEKADGTVGIVPSNYLRIISQDGSLELPDPVDPPEGYQYEAKAMYAYSASADDPNEISFTKGEILDIVDKQGKWWQAKKADGTVGIVPSNYFRIISWDGSLELPDPVDPPEGYQYKAKTVYAYSASADDPNEISFTEGEILDIVDKQGKWWQAKKADGTVGIVPSNYLQVI</sequence>
<gene>
    <name evidence="11" type="ORF">MVEN_00910300</name>
</gene>
<accession>A0A8H6YCG7</accession>
<keyword evidence="3 9" id="KW-0728">SH3 domain</keyword>
<feature type="domain" description="SH3" evidence="10">
    <location>
        <begin position="464"/>
        <end position="525"/>
    </location>
</feature>
<keyword evidence="4" id="KW-1003">Cell membrane</keyword>
<dbReference type="CDD" id="cd11855">
    <property type="entry name" value="SH3_Sho1p"/>
    <property type="match status" value="4"/>
</dbReference>
<dbReference type="InterPro" id="IPR001452">
    <property type="entry name" value="SH3_domain"/>
</dbReference>
<evidence type="ECO:0000256" key="6">
    <source>
        <dbReference type="ARBA" id="ARBA00022989"/>
    </source>
</evidence>
<proteinExistence type="inferred from homology"/>
<dbReference type="InterPro" id="IPR036028">
    <property type="entry name" value="SH3-like_dom_sf"/>
</dbReference>
<evidence type="ECO:0000256" key="9">
    <source>
        <dbReference type="PROSITE-ProRule" id="PRU00192"/>
    </source>
</evidence>
<evidence type="ECO:0000256" key="2">
    <source>
        <dbReference type="ARBA" id="ARBA00009739"/>
    </source>
</evidence>
<reference evidence="11" key="1">
    <citation type="submission" date="2020-05" db="EMBL/GenBank/DDBJ databases">
        <title>Mycena genomes resolve the evolution of fungal bioluminescence.</title>
        <authorList>
            <person name="Tsai I.J."/>
        </authorList>
    </citation>
    <scope>NUCLEOTIDE SEQUENCE</scope>
    <source>
        <strain evidence="11">CCC161011</strain>
    </source>
</reference>
<keyword evidence="8" id="KW-0472">Membrane</keyword>
<dbReference type="Proteomes" id="UP000620124">
    <property type="component" value="Unassembled WGS sequence"/>
</dbReference>
<comment type="similarity">
    <text evidence="2">Belongs to the SHO1 family.</text>
</comment>
<feature type="domain" description="SH3" evidence="10">
    <location>
        <begin position="540"/>
        <end position="601"/>
    </location>
</feature>
<evidence type="ECO:0000256" key="7">
    <source>
        <dbReference type="ARBA" id="ARBA00023016"/>
    </source>
</evidence>
<feature type="domain" description="SH3" evidence="10">
    <location>
        <begin position="388"/>
        <end position="449"/>
    </location>
</feature>
<evidence type="ECO:0000256" key="4">
    <source>
        <dbReference type="ARBA" id="ARBA00022475"/>
    </source>
</evidence>
<evidence type="ECO:0000256" key="1">
    <source>
        <dbReference type="ARBA" id="ARBA00004651"/>
    </source>
</evidence>
<comment type="subcellular location">
    <subcellularLocation>
        <location evidence="1">Cell membrane</location>
        <topology evidence="1">Multi-pass membrane protein</topology>
    </subcellularLocation>
</comment>
<keyword evidence="7" id="KW-0346">Stress response</keyword>
<evidence type="ECO:0000256" key="5">
    <source>
        <dbReference type="ARBA" id="ARBA00022692"/>
    </source>
</evidence>
<evidence type="ECO:0000256" key="8">
    <source>
        <dbReference type="ARBA" id="ARBA00023136"/>
    </source>
</evidence>
<organism evidence="11 12">
    <name type="scientific">Mycena venus</name>
    <dbReference type="NCBI Taxonomy" id="2733690"/>
    <lineage>
        <taxon>Eukaryota</taxon>
        <taxon>Fungi</taxon>
        <taxon>Dikarya</taxon>
        <taxon>Basidiomycota</taxon>
        <taxon>Agaricomycotina</taxon>
        <taxon>Agaricomycetes</taxon>
        <taxon>Agaricomycetidae</taxon>
        <taxon>Agaricales</taxon>
        <taxon>Marasmiineae</taxon>
        <taxon>Mycenaceae</taxon>
        <taxon>Mycena</taxon>
    </lineage>
</organism>
<dbReference type="PANTHER" id="PTHR15735:SF20">
    <property type="entry name" value="HIGH OSMOLARITY SIGNALING PROTEIN SHO1"/>
    <property type="match status" value="1"/>
</dbReference>
<keyword evidence="12" id="KW-1185">Reference proteome</keyword>
<dbReference type="InterPro" id="IPR035522">
    <property type="entry name" value="Sho1_SH3"/>
</dbReference>